<dbReference type="PANTHER" id="PTHR48094:SF11">
    <property type="entry name" value="GLUTATHIONE-INDEPENDENT GLYOXALASE HSP31-RELATED"/>
    <property type="match status" value="1"/>
</dbReference>
<dbReference type="GO" id="GO:0005737">
    <property type="term" value="C:cytoplasm"/>
    <property type="evidence" value="ECO:0007669"/>
    <property type="project" value="TreeGrafter"/>
</dbReference>
<dbReference type="EMBL" id="CP070872">
    <property type="protein sequence ID" value="QSE76943.1"/>
    <property type="molecule type" value="Genomic_DNA"/>
</dbReference>
<keyword evidence="6" id="KW-1185">Reference proteome</keyword>
<sequence>MTKALIVVTNTPKYDKINRLTGLWLSELTHFYDVMLKNNIEADFVSPNGGYVPLDPSSLTNLDEVDNKYYTNASFQNKALSQTLKPEEINPDDYSIIYYTGGHGTMWDFPESRAIADIASYIYTKGGIVSAVCHGVVGLLPVKGQNHRLLIEGKTLTGFSNAEEAANQTTAEVPFLTEDALIKAGANYQAEAPFTSVVRVSERLVTGQNPQSAKAVAEKVITLL</sequence>
<accession>A0AA45KGI7</accession>
<name>A0AA45KGI7_9LACT</name>
<proteinExistence type="inferred from homology"/>
<comment type="similarity">
    <text evidence="3">Belongs to the peptidase C56 family. HSP31-like subfamily.</text>
</comment>
<organism evidence="5 6">
    <name type="scientific">Lactococcus taiwanensis</name>
    <dbReference type="NCBI Taxonomy" id="1151742"/>
    <lineage>
        <taxon>Bacteria</taxon>
        <taxon>Bacillati</taxon>
        <taxon>Bacillota</taxon>
        <taxon>Bacilli</taxon>
        <taxon>Lactobacillales</taxon>
        <taxon>Streptococcaceae</taxon>
        <taxon>Lactococcus</taxon>
    </lineage>
</organism>
<dbReference type="GO" id="GO:0019172">
    <property type="term" value="F:glyoxalase III activity"/>
    <property type="evidence" value="ECO:0007669"/>
    <property type="project" value="TreeGrafter"/>
</dbReference>
<dbReference type="Pfam" id="PF01965">
    <property type="entry name" value="DJ-1_PfpI"/>
    <property type="match status" value="1"/>
</dbReference>
<keyword evidence="1" id="KW-0346">Stress response</keyword>
<dbReference type="PANTHER" id="PTHR48094">
    <property type="entry name" value="PROTEIN/NUCLEIC ACID DEGLYCASE DJ-1-RELATED"/>
    <property type="match status" value="1"/>
</dbReference>
<keyword evidence="2" id="KW-0456">Lyase</keyword>
<evidence type="ECO:0000259" key="4">
    <source>
        <dbReference type="Pfam" id="PF01965"/>
    </source>
</evidence>
<dbReference type="AlphaFoldDB" id="A0AA45KGI7"/>
<dbReference type="InterPro" id="IPR050325">
    <property type="entry name" value="Prot/Nucl_acid_deglycase"/>
</dbReference>
<reference evidence="5 6" key="1">
    <citation type="submission" date="2021-02" db="EMBL/GenBank/DDBJ databases">
        <title>Complete genome sequence of Lactococcus lactis strain K_LL004.</title>
        <authorList>
            <person name="Kim H.B."/>
        </authorList>
    </citation>
    <scope>NUCLEOTIDE SEQUENCE [LARGE SCALE GENOMIC DNA]</scope>
    <source>
        <strain evidence="5 6">K_LL004</strain>
    </source>
</reference>
<dbReference type="Proteomes" id="UP000663608">
    <property type="component" value="Chromosome"/>
</dbReference>
<dbReference type="Gene3D" id="3.40.50.880">
    <property type="match status" value="1"/>
</dbReference>
<dbReference type="InterPro" id="IPR002818">
    <property type="entry name" value="DJ-1/PfpI"/>
</dbReference>
<feature type="domain" description="DJ-1/PfpI" evidence="4">
    <location>
        <begin position="27"/>
        <end position="222"/>
    </location>
</feature>
<gene>
    <name evidence="5" type="ORF">JW886_01365</name>
</gene>
<dbReference type="GO" id="GO:0019243">
    <property type="term" value="P:methylglyoxal catabolic process to D-lactate via S-lactoyl-glutathione"/>
    <property type="evidence" value="ECO:0007669"/>
    <property type="project" value="TreeGrafter"/>
</dbReference>
<dbReference type="CDD" id="cd03141">
    <property type="entry name" value="GATase1_Hsp31_like"/>
    <property type="match status" value="1"/>
</dbReference>
<dbReference type="KEGG" id="lti:JW886_01365"/>
<evidence type="ECO:0000256" key="3">
    <source>
        <dbReference type="ARBA" id="ARBA00038493"/>
    </source>
</evidence>
<evidence type="ECO:0000256" key="2">
    <source>
        <dbReference type="ARBA" id="ARBA00023239"/>
    </source>
</evidence>
<keyword evidence="5" id="KW-0315">Glutamine amidotransferase</keyword>
<evidence type="ECO:0000256" key="1">
    <source>
        <dbReference type="ARBA" id="ARBA00023016"/>
    </source>
</evidence>
<dbReference type="SUPFAM" id="SSF52317">
    <property type="entry name" value="Class I glutamine amidotransferase-like"/>
    <property type="match status" value="1"/>
</dbReference>
<protein>
    <submittedName>
        <fullName evidence="5">Type 1 glutamine amidotransferase domain-containing protein</fullName>
    </submittedName>
</protein>
<dbReference type="InterPro" id="IPR029062">
    <property type="entry name" value="Class_I_gatase-like"/>
</dbReference>
<dbReference type="RefSeq" id="WP_205872104.1">
    <property type="nucleotide sequence ID" value="NZ_CP070872.1"/>
</dbReference>
<evidence type="ECO:0000313" key="5">
    <source>
        <dbReference type="EMBL" id="QSE76943.1"/>
    </source>
</evidence>
<evidence type="ECO:0000313" key="6">
    <source>
        <dbReference type="Proteomes" id="UP000663608"/>
    </source>
</evidence>